<evidence type="ECO:0000313" key="3">
    <source>
        <dbReference type="EMBL" id="KAF6746079.1"/>
    </source>
</evidence>
<dbReference type="GO" id="GO:0000445">
    <property type="term" value="C:THO complex part of transcription export complex"/>
    <property type="evidence" value="ECO:0007669"/>
    <property type="project" value="TreeGrafter"/>
</dbReference>
<gene>
    <name evidence="3" type="ORF">DFP72DRAFT_1152909</name>
</gene>
<dbReference type="Pfam" id="PF16134">
    <property type="entry name" value="THOC2_N"/>
    <property type="match status" value="2"/>
</dbReference>
<feature type="domain" description="THO complex subunit 2 N-terminal" evidence="2">
    <location>
        <begin position="125"/>
        <end position="263"/>
    </location>
</feature>
<dbReference type="PANTHER" id="PTHR21597">
    <property type="entry name" value="THO2 PROTEIN"/>
    <property type="match status" value="1"/>
</dbReference>
<dbReference type="Proteomes" id="UP000521943">
    <property type="component" value="Unassembled WGS sequence"/>
</dbReference>
<dbReference type="GO" id="GO:0006406">
    <property type="term" value="P:mRNA export from nucleus"/>
    <property type="evidence" value="ECO:0007669"/>
    <property type="project" value="InterPro"/>
</dbReference>
<keyword evidence="4" id="KW-1185">Reference proteome</keyword>
<dbReference type="GO" id="GO:0006397">
    <property type="term" value="P:mRNA processing"/>
    <property type="evidence" value="ECO:0007669"/>
    <property type="project" value="InterPro"/>
</dbReference>
<dbReference type="InterPro" id="IPR040007">
    <property type="entry name" value="Tho2"/>
</dbReference>
<sequence>MFYTDVYQEYGVLDVTACRERLETPMFISAGLVPNATAFGRKGVPDKANRFTNEVAASVLESRVRSVWDKVVSLIGHFDLDPNRVAGIILDMLSTHLLTHHSFFLALLVLAMGSKRAIFQRKSTATNLIREGFNSLEEVYPHLSLPDEEMETVRTEYLANISGRILGAGMSLLAMAAPLESGPSHSHHKASAPADDKKPEKKETKSNKIVGLLSALLAVGALRPAFSILTRFPWLVDPHPEIADLLLQMLRHSISVLYEAPSNFFSEDIGFTRARAR</sequence>
<reference evidence="3 4" key="1">
    <citation type="submission" date="2020-07" db="EMBL/GenBank/DDBJ databases">
        <title>Comparative genomics of pyrophilous fungi reveals a link between fire events and developmental genes.</title>
        <authorList>
            <consortium name="DOE Joint Genome Institute"/>
            <person name="Steindorff A.S."/>
            <person name="Carver A."/>
            <person name="Calhoun S."/>
            <person name="Stillman K."/>
            <person name="Liu H."/>
            <person name="Lipzen A."/>
            <person name="Pangilinan J."/>
            <person name="Labutti K."/>
            <person name="Bruns T.D."/>
            <person name="Grigoriev I.V."/>
        </authorList>
    </citation>
    <scope>NUCLEOTIDE SEQUENCE [LARGE SCALE GENOMIC DNA]</scope>
    <source>
        <strain evidence="3 4">CBS 144469</strain>
    </source>
</reference>
<name>A0A8H6HFI1_9AGAR</name>
<comment type="caution">
    <text evidence="3">The sequence shown here is derived from an EMBL/GenBank/DDBJ whole genome shotgun (WGS) entry which is preliminary data.</text>
</comment>
<dbReference type="GO" id="GO:0003729">
    <property type="term" value="F:mRNA binding"/>
    <property type="evidence" value="ECO:0007669"/>
    <property type="project" value="TreeGrafter"/>
</dbReference>
<feature type="region of interest" description="Disordered" evidence="1">
    <location>
        <begin position="179"/>
        <end position="203"/>
    </location>
</feature>
<dbReference type="PANTHER" id="PTHR21597:SF0">
    <property type="entry name" value="THO COMPLEX SUBUNIT 2"/>
    <property type="match status" value="1"/>
</dbReference>
<dbReference type="AlphaFoldDB" id="A0A8H6HFI1"/>
<accession>A0A8H6HFI1</accession>
<feature type="compositionally biased region" description="Basic and acidic residues" evidence="1">
    <location>
        <begin position="194"/>
        <end position="203"/>
    </location>
</feature>
<evidence type="ECO:0000256" key="1">
    <source>
        <dbReference type="SAM" id="MobiDB-lite"/>
    </source>
</evidence>
<dbReference type="OrthoDB" id="29024at2759"/>
<feature type="domain" description="THO complex subunit 2 N-terminal" evidence="2">
    <location>
        <begin position="61"/>
        <end position="108"/>
    </location>
</feature>
<evidence type="ECO:0000313" key="4">
    <source>
        <dbReference type="Proteomes" id="UP000521943"/>
    </source>
</evidence>
<dbReference type="InterPro" id="IPR032302">
    <property type="entry name" value="THOC2_N"/>
</dbReference>
<organism evidence="3 4">
    <name type="scientific">Ephemerocybe angulata</name>
    <dbReference type="NCBI Taxonomy" id="980116"/>
    <lineage>
        <taxon>Eukaryota</taxon>
        <taxon>Fungi</taxon>
        <taxon>Dikarya</taxon>
        <taxon>Basidiomycota</taxon>
        <taxon>Agaricomycotina</taxon>
        <taxon>Agaricomycetes</taxon>
        <taxon>Agaricomycetidae</taxon>
        <taxon>Agaricales</taxon>
        <taxon>Agaricineae</taxon>
        <taxon>Psathyrellaceae</taxon>
        <taxon>Ephemerocybe</taxon>
    </lineage>
</organism>
<dbReference type="EMBL" id="JACGCI010000096">
    <property type="protein sequence ID" value="KAF6746079.1"/>
    <property type="molecule type" value="Genomic_DNA"/>
</dbReference>
<evidence type="ECO:0000259" key="2">
    <source>
        <dbReference type="Pfam" id="PF16134"/>
    </source>
</evidence>
<proteinExistence type="predicted"/>
<protein>
    <recommendedName>
        <fullName evidence="2">THO complex subunit 2 N-terminal domain-containing protein</fullName>
    </recommendedName>
</protein>